<evidence type="ECO:0000313" key="1">
    <source>
        <dbReference type="EMBL" id="GME75888.1"/>
    </source>
</evidence>
<reference evidence="1" key="1">
    <citation type="submission" date="2023-04" db="EMBL/GenBank/DDBJ databases">
        <title>Ambrosiozyma monospora NBRC 10751.</title>
        <authorList>
            <person name="Ichikawa N."/>
            <person name="Sato H."/>
            <person name="Tonouchi N."/>
        </authorList>
    </citation>
    <scope>NUCLEOTIDE SEQUENCE</scope>
    <source>
        <strain evidence="1">NBRC 10751</strain>
    </source>
</reference>
<dbReference type="EMBL" id="BSXS01001344">
    <property type="protein sequence ID" value="GME75888.1"/>
    <property type="molecule type" value="Genomic_DNA"/>
</dbReference>
<sequence length="162" mass="18427">MDSYRESYGLVMFSELPPLLEQFTLLPNNDYRGGVFGVGVDDRHDRGGMGEPIDNFLGIPIGGLLLDDNEDDDEADDNIPVPIVRRPVHRGLDVPFNGLLMNAEELQRPRYLLIVSKKGDPQFPKKDIIESGKLKVFGKYFDVENYKEGFVNRKNIYMFTSL</sequence>
<name>A0ACB5SXS4_AMBMO</name>
<keyword evidence="2" id="KW-1185">Reference proteome</keyword>
<dbReference type="Proteomes" id="UP001165064">
    <property type="component" value="Unassembled WGS sequence"/>
</dbReference>
<gene>
    <name evidence="1" type="ORF">Amon02_000235200</name>
</gene>
<protein>
    <submittedName>
        <fullName evidence="1">Unnamed protein product</fullName>
    </submittedName>
</protein>
<comment type="caution">
    <text evidence="1">The sequence shown here is derived from an EMBL/GenBank/DDBJ whole genome shotgun (WGS) entry which is preliminary data.</text>
</comment>
<accession>A0ACB5SXS4</accession>
<evidence type="ECO:0000313" key="2">
    <source>
        <dbReference type="Proteomes" id="UP001165064"/>
    </source>
</evidence>
<organism evidence="1 2">
    <name type="scientific">Ambrosiozyma monospora</name>
    <name type="common">Yeast</name>
    <name type="synonym">Endomycopsis monosporus</name>
    <dbReference type="NCBI Taxonomy" id="43982"/>
    <lineage>
        <taxon>Eukaryota</taxon>
        <taxon>Fungi</taxon>
        <taxon>Dikarya</taxon>
        <taxon>Ascomycota</taxon>
        <taxon>Saccharomycotina</taxon>
        <taxon>Pichiomycetes</taxon>
        <taxon>Pichiales</taxon>
        <taxon>Pichiaceae</taxon>
        <taxon>Ambrosiozyma</taxon>
    </lineage>
</organism>
<proteinExistence type="predicted"/>